<sequence>MKANTELSFTEYSTKAKETLERFINTEDFGPLKTINSEMQNFCSVVAGLKYLYPDIVENSQVMWLQNFMEVFYLRLGSKQNPPRTKRIKNIIKILIQVFDNFSKNRLIMPGSFYDIYEELRKY</sequence>
<protein>
    <submittedName>
        <fullName evidence="1">Uncharacterized protein</fullName>
    </submittedName>
</protein>
<reference evidence="1 2" key="1">
    <citation type="journal article" date="2015" name="Nature">
        <title>rRNA introns, odd ribosomes, and small enigmatic genomes across a large radiation of phyla.</title>
        <authorList>
            <person name="Brown C.T."/>
            <person name="Hug L.A."/>
            <person name="Thomas B.C."/>
            <person name="Sharon I."/>
            <person name="Castelle C.J."/>
            <person name="Singh A."/>
            <person name="Wilkins M.J."/>
            <person name="Williams K.H."/>
            <person name="Banfield J.F."/>
        </authorList>
    </citation>
    <scope>NUCLEOTIDE SEQUENCE [LARGE SCALE GENOMIC DNA]</scope>
</reference>
<evidence type="ECO:0000313" key="2">
    <source>
        <dbReference type="Proteomes" id="UP000034022"/>
    </source>
</evidence>
<comment type="caution">
    <text evidence="1">The sequence shown here is derived from an EMBL/GenBank/DDBJ whole genome shotgun (WGS) entry which is preliminary data.</text>
</comment>
<dbReference type="Proteomes" id="UP000034022">
    <property type="component" value="Unassembled WGS sequence"/>
</dbReference>
<dbReference type="AlphaFoldDB" id="A0A0G0K2X3"/>
<organism evidence="1 2">
    <name type="scientific">Candidatus Falkowbacteria bacterium GW2011_GWE1_38_31</name>
    <dbReference type="NCBI Taxonomy" id="1618638"/>
    <lineage>
        <taxon>Bacteria</taxon>
        <taxon>Candidatus Falkowiibacteriota</taxon>
    </lineage>
</organism>
<dbReference type="EMBL" id="LBUU01000009">
    <property type="protein sequence ID" value="KKQ69810.1"/>
    <property type="molecule type" value="Genomic_DNA"/>
</dbReference>
<name>A0A0G0K2X3_9BACT</name>
<evidence type="ECO:0000313" key="1">
    <source>
        <dbReference type="EMBL" id="KKQ69810.1"/>
    </source>
</evidence>
<proteinExistence type="predicted"/>
<accession>A0A0G0K2X3</accession>
<gene>
    <name evidence="1" type="ORF">US91_C0009G0013</name>
</gene>